<reference evidence="1 2" key="1">
    <citation type="submission" date="2016-03" db="EMBL/GenBank/DDBJ databases">
        <authorList>
            <person name="Ploux O."/>
        </authorList>
    </citation>
    <scope>NUCLEOTIDE SEQUENCE [LARGE SCALE GENOMIC DNA]</scope>
    <source>
        <strain evidence="1 2">R0</strain>
    </source>
</reference>
<evidence type="ECO:0000313" key="2">
    <source>
        <dbReference type="Proteomes" id="UP000075320"/>
    </source>
</evidence>
<dbReference type="AlphaFoldDB" id="A0A150WMQ5"/>
<protein>
    <recommendedName>
        <fullName evidence="3">DUF72 domain-containing protein</fullName>
    </recommendedName>
</protein>
<dbReference type="InterPro" id="IPR002763">
    <property type="entry name" value="DUF72"/>
</dbReference>
<name>A0A150WMQ5_BDEBC</name>
<organism evidence="1 2">
    <name type="scientific">Bdellovibrio bacteriovorus</name>
    <dbReference type="NCBI Taxonomy" id="959"/>
    <lineage>
        <taxon>Bacteria</taxon>
        <taxon>Pseudomonadati</taxon>
        <taxon>Bdellovibrionota</taxon>
        <taxon>Bdellovibrionia</taxon>
        <taxon>Bdellovibrionales</taxon>
        <taxon>Pseudobdellovibrionaceae</taxon>
        <taxon>Bdellovibrio</taxon>
    </lineage>
</organism>
<dbReference type="EMBL" id="LUKE01000001">
    <property type="protein sequence ID" value="KYG65771.1"/>
    <property type="molecule type" value="Genomic_DNA"/>
</dbReference>
<dbReference type="PANTHER" id="PTHR30348">
    <property type="entry name" value="UNCHARACTERIZED PROTEIN YECE"/>
    <property type="match status" value="1"/>
</dbReference>
<dbReference type="OrthoDB" id="9780310at2"/>
<dbReference type="Proteomes" id="UP000075320">
    <property type="component" value="Unassembled WGS sequence"/>
</dbReference>
<comment type="caution">
    <text evidence="1">The sequence shown here is derived from an EMBL/GenBank/DDBJ whole genome shotgun (WGS) entry which is preliminary data.</text>
</comment>
<evidence type="ECO:0008006" key="3">
    <source>
        <dbReference type="Google" id="ProtNLM"/>
    </source>
</evidence>
<evidence type="ECO:0000313" key="1">
    <source>
        <dbReference type="EMBL" id="KYG65771.1"/>
    </source>
</evidence>
<dbReference type="PANTHER" id="PTHR30348:SF9">
    <property type="entry name" value="UPF0759 PROTEIN YECE"/>
    <property type="match status" value="1"/>
</dbReference>
<dbReference type="RefSeq" id="WP_061833315.1">
    <property type="nucleotide sequence ID" value="NZ_LUKE01000001.1"/>
</dbReference>
<proteinExistence type="predicted"/>
<dbReference type="SUPFAM" id="SSF117396">
    <property type="entry name" value="TM1631-like"/>
    <property type="match status" value="1"/>
</dbReference>
<dbReference type="InterPro" id="IPR036520">
    <property type="entry name" value="UPF0759_sf"/>
</dbReference>
<accession>A0A150WMQ5</accession>
<dbReference type="Pfam" id="PF01904">
    <property type="entry name" value="DUF72"/>
    <property type="match status" value="1"/>
</dbReference>
<sequence length="296" mass="34226">MEFGKLANIDGIDWSLPKDREESMTFLRGLPRKTAPKFYIGTPAWGHKEWVGKIYAIGTKPADYLSRYAKSFNTIELNTTHYRIPTADQATKWREQVADRSDFIFCPKVFQGISHAAGGLLDKKLLQEWFYFLNELKDNRGPCFIQMPPYFDYSKKATLFHFLEQWPGEFELAIEFRHASWFEGPRILPALEKYLRTKKISVVITDVAGRRDLLHTSLTADFVMLRFIGNNLHPTDFTRALAWSEKFAAWCAQGLSRVFYFAHEPDDINAPEISQAIIRHLNEEGGAELPPLQWQT</sequence>
<keyword evidence="2" id="KW-1185">Reference proteome</keyword>
<gene>
    <name evidence="1" type="ORF">AZI86_01470</name>
</gene>
<dbReference type="Gene3D" id="3.20.20.410">
    <property type="entry name" value="Protein of unknown function UPF0759"/>
    <property type="match status" value="1"/>
</dbReference>